<reference evidence="1 2" key="1">
    <citation type="submission" date="2019-04" db="EMBL/GenBank/DDBJ databases">
        <title>Herbidospora sp. NEAU-GS14.nov., a novel actinomycete isolated from soil.</title>
        <authorList>
            <person name="Han L."/>
        </authorList>
    </citation>
    <scope>NUCLEOTIDE SEQUENCE [LARGE SCALE GENOMIC DNA]</scope>
    <source>
        <strain evidence="1 2">NEAU-GS14</strain>
    </source>
</reference>
<proteinExistence type="predicted"/>
<dbReference type="GO" id="GO:0016740">
    <property type="term" value="F:transferase activity"/>
    <property type="evidence" value="ECO:0007669"/>
    <property type="project" value="UniProtKB-KW"/>
</dbReference>
<dbReference type="Gene3D" id="3.40.50.2000">
    <property type="entry name" value="Glycogen Phosphorylase B"/>
    <property type="match status" value="2"/>
</dbReference>
<dbReference type="SUPFAM" id="SSF53756">
    <property type="entry name" value="UDP-Glycosyltransferase/glycogen phosphorylase"/>
    <property type="match status" value="1"/>
</dbReference>
<protein>
    <submittedName>
        <fullName evidence="1">Glycosyltransferase family 4 protein</fullName>
    </submittedName>
</protein>
<comment type="caution">
    <text evidence="1">The sequence shown here is derived from an EMBL/GenBank/DDBJ whole genome shotgun (WGS) entry which is preliminary data.</text>
</comment>
<dbReference type="PANTHER" id="PTHR12526">
    <property type="entry name" value="GLYCOSYLTRANSFERASE"/>
    <property type="match status" value="1"/>
</dbReference>
<dbReference type="AlphaFoldDB" id="A0A4U3MD84"/>
<dbReference type="PANTHER" id="PTHR12526:SF630">
    <property type="entry name" value="GLYCOSYLTRANSFERASE"/>
    <property type="match status" value="1"/>
</dbReference>
<organism evidence="1 2">
    <name type="scientific">Herbidospora galbida</name>
    <dbReference type="NCBI Taxonomy" id="2575442"/>
    <lineage>
        <taxon>Bacteria</taxon>
        <taxon>Bacillati</taxon>
        <taxon>Actinomycetota</taxon>
        <taxon>Actinomycetes</taxon>
        <taxon>Streptosporangiales</taxon>
        <taxon>Streptosporangiaceae</taxon>
        <taxon>Herbidospora</taxon>
    </lineage>
</organism>
<evidence type="ECO:0000313" key="1">
    <source>
        <dbReference type="EMBL" id="TKK85747.1"/>
    </source>
</evidence>
<sequence length="377" mass="42424">MKIRYMLLHAYGMGGTIRTVITQANAMAQRGHDVEIVSTVQRRDRPQFEVDPRVKITAIVDERGGIEPVTFTDRVMRRLRGKAVPEGEFAAHWFTAHVEKAVTEYVAGLDDGILVTTRPALNLIAARHGRKSVVRVGQEHMNLRTHKEPVRQDIARHYSRLDLVTVLTRTDKNEYERLAPGVKTRLMPNSVHIAGRRQSQLTNRRVIAAGRLKAQKGFDLLIPAFEQVPHKDWTLDVYGEGSSLPKLLNKITEAERVRFRGRTEKLWDELADSSIYVLSSRFEGLPMVMLEAMAHGLAVVSFDCPTGPGDVIVDNVNGLLVPPKDVTALAEGITRLIEDDTLRKRLGAAALETARNYTADSIMPRWEALFTELLERR</sequence>
<dbReference type="CDD" id="cd03820">
    <property type="entry name" value="GT4_AmsD-like"/>
    <property type="match status" value="1"/>
</dbReference>
<dbReference type="EMBL" id="SZQA01000025">
    <property type="protein sequence ID" value="TKK85747.1"/>
    <property type="molecule type" value="Genomic_DNA"/>
</dbReference>
<name>A0A4U3MD84_9ACTN</name>
<gene>
    <name evidence="1" type="ORF">FDA94_24210</name>
</gene>
<keyword evidence="1" id="KW-0808">Transferase</keyword>
<accession>A0A4U3MD84</accession>
<dbReference type="Proteomes" id="UP000308705">
    <property type="component" value="Unassembled WGS sequence"/>
</dbReference>
<dbReference type="OrthoDB" id="570545at2"/>
<evidence type="ECO:0000313" key="2">
    <source>
        <dbReference type="Proteomes" id="UP000308705"/>
    </source>
</evidence>
<keyword evidence="2" id="KW-1185">Reference proteome</keyword>
<dbReference type="Pfam" id="PF13692">
    <property type="entry name" value="Glyco_trans_1_4"/>
    <property type="match status" value="1"/>
</dbReference>